<feature type="region of interest" description="Disordered" evidence="1">
    <location>
        <begin position="242"/>
        <end position="274"/>
    </location>
</feature>
<gene>
    <name evidence="2" type="ORF">DFP72DRAFT_1121798</name>
</gene>
<dbReference type="Proteomes" id="UP000521943">
    <property type="component" value="Unassembled WGS sequence"/>
</dbReference>
<feature type="compositionally biased region" description="Polar residues" evidence="1">
    <location>
        <begin position="1"/>
        <end position="13"/>
    </location>
</feature>
<name>A0A8H6HZU9_9AGAR</name>
<dbReference type="AlphaFoldDB" id="A0A8H6HZU9"/>
<feature type="compositionally biased region" description="Low complexity" evidence="1">
    <location>
        <begin position="14"/>
        <end position="26"/>
    </location>
</feature>
<reference evidence="2 3" key="1">
    <citation type="submission" date="2020-07" db="EMBL/GenBank/DDBJ databases">
        <title>Comparative genomics of pyrophilous fungi reveals a link between fire events and developmental genes.</title>
        <authorList>
            <consortium name="DOE Joint Genome Institute"/>
            <person name="Steindorff A.S."/>
            <person name="Carver A."/>
            <person name="Calhoun S."/>
            <person name="Stillman K."/>
            <person name="Liu H."/>
            <person name="Lipzen A."/>
            <person name="Pangilinan J."/>
            <person name="Labutti K."/>
            <person name="Bruns T.D."/>
            <person name="Grigoriev I.V."/>
        </authorList>
    </citation>
    <scope>NUCLEOTIDE SEQUENCE [LARGE SCALE GENOMIC DNA]</scope>
    <source>
        <strain evidence="2 3">CBS 144469</strain>
    </source>
</reference>
<feature type="region of interest" description="Disordered" evidence="1">
    <location>
        <begin position="1"/>
        <end position="46"/>
    </location>
</feature>
<evidence type="ECO:0000256" key="1">
    <source>
        <dbReference type="SAM" id="MobiDB-lite"/>
    </source>
</evidence>
<dbReference type="EMBL" id="JACGCI010000030">
    <property type="protein sequence ID" value="KAF6755322.1"/>
    <property type="molecule type" value="Genomic_DNA"/>
</dbReference>
<proteinExistence type="predicted"/>
<feature type="compositionally biased region" description="Basic and acidic residues" evidence="1">
    <location>
        <begin position="263"/>
        <end position="274"/>
    </location>
</feature>
<comment type="caution">
    <text evidence="2">The sequence shown here is derived from an EMBL/GenBank/DDBJ whole genome shotgun (WGS) entry which is preliminary data.</text>
</comment>
<feature type="compositionally biased region" description="Pro residues" evidence="1">
    <location>
        <begin position="177"/>
        <end position="187"/>
    </location>
</feature>
<evidence type="ECO:0000313" key="2">
    <source>
        <dbReference type="EMBL" id="KAF6755322.1"/>
    </source>
</evidence>
<keyword evidence="3" id="KW-1185">Reference proteome</keyword>
<feature type="region of interest" description="Disordered" evidence="1">
    <location>
        <begin position="146"/>
        <end position="230"/>
    </location>
</feature>
<feature type="region of interest" description="Disordered" evidence="1">
    <location>
        <begin position="102"/>
        <end position="128"/>
    </location>
</feature>
<evidence type="ECO:0000313" key="3">
    <source>
        <dbReference type="Proteomes" id="UP000521943"/>
    </source>
</evidence>
<sequence length="274" mass="29855">MSGSLHRSRYGSQSALESTSLEASETMLAQAAATSRPPSDTAVPTPLYDSQLARQLHIVTMTPPEYVSMSLRPTYAGAGTDFARPPDARPVVLRPPKAVRRSGLITCHGPPPLLRRRTPPKPPPAPVEARQAKHCVFSPLPLSVLPTRTPTRTRMAPSVRPRRGITDLCETSSSPSLPEPPVSPDSPVPTISSTSPVSPEEPTSLSMSSDVDADLSDRRPPLPPHHTPPFLRLRRVRPAFLEEVDHRPSEPPLTIYPGMGDLRSLRDKEERPEA</sequence>
<feature type="compositionally biased region" description="Low complexity" evidence="1">
    <location>
        <begin position="188"/>
        <end position="206"/>
    </location>
</feature>
<organism evidence="2 3">
    <name type="scientific">Ephemerocybe angulata</name>
    <dbReference type="NCBI Taxonomy" id="980116"/>
    <lineage>
        <taxon>Eukaryota</taxon>
        <taxon>Fungi</taxon>
        <taxon>Dikarya</taxon>
        <taxon>Basidiomycota</taxon>
        <taxon>Agaricomycotina</taxon>
        <taxon>Agaricomycetes</taxon>
        <taxon>Agaricomycetidae</taxon>
        <taxon>Agaricales</taxon>
        <taxon>Agaricineae</taxon>
        <taxon>Psathyrellaceae</taxon>
        <taxon>Ephemerocybe</taxon>
    </lineage>
</organism>
<protein>
    <submittedName>
        <fullName evidence="2">Uncharacterized protein</fullName>
    </submittedName>
</protein>
<accession>A0A8H6HZU9</accession>